<feature type="compositionally biased region" description="Basic and acidic residues" evidence="10">
    <location>
        <begin position="114"/>
        <end position="123"/>
    </location>
</feature>
<name>A0A176Z902_9BRAD</name>
<evidence type="ECO:0000256" key="7">
    <source>
        <dbReference type="ARBA" id="ARBA00022927"/>
    </source>
</evidence>
<keyword evidence="5" id="KW-0997">Cell inner membrane</keyword>
<evidence type="ECO:0000256" key="1">
    <source>
        <dbReference type="ARBA" id="ARBA00004383"/>
    </source>
</evidence>
<dbReference type="GO" id="GO:0055085">
    <property type="term" value="P:transmembrane transport"/>
    <property type="evidence" value="ECO:0007669"/>
    <property type="project" value="InterPro"/>
</dbReference>
<dbReference type="STRING" id="1505087.AYJ54_37830"/>
<reference evidence="13 14" key="1">
    <citation type="submission" date="2016-03" db="EMBL/GenBank/DDBJ databases">
        <title>Draft Genome Sequence of the Strain BR 10245 (Bradyrhizobium sp.) isolated from nodules of Centrolobium paraense.</title>
        <authorList>
            <person name="Simoes-Araujo J.L.Sr."/>
            <person name="Barauna A.C."/>
            <person name="Silva K."/>
            <person name="Zilli J.E."/>
        </authorList>
    </citation>
    <scope>NUCLEOTIDE SEQUENCE [LARGE SCALE GENOMIC DNA]</scope>
    <source>
        <strain evidence="13 14">BR 10245</strain>
    </source>
</reference>
<gene>
    <name evidence="13" type="ORF">AYJ54_37830</name>
</gene>
<feature type="region of interest" description="Disordered" evidence="10">
    <location>
        <begin position="76"/>
        <end position="142"/>
    </location>
</feature>
<evidence type="ECO:0000256" key="6">
    <source>
        <dbReference type="ARBA" id="ARBA00022692"/>
    </source>
</evidence>
<evidence type="ECO:0000256" key="9">
    <source>
        <dbReference type="ARBA" id="ARBA00023136"/>
    </source>
</evidence>
<dbReference type="NCBIfam" id="TIGR01352">
    <property type="entry name" value="tonB_Cterm"/>
    <property type="match status" value="1"/>
</dbReference>
<keyword evidence="14" id="KW-1185">Reference proteome</keyword>
<feature type="transmembrane region" description="Helical" evidence="11">
    <location>
        <begin position="17"/>
        <end position="40"/>
    </location>
</feature>
<evidence type="ECO:0000256" key="5">
    <source>
        <dbReference type="ARBA" id="ARBA00022519"/>
    </source>
</evidence>
<keyword evidence="4" id="KW-1003">Cell membrane</keyword>
<keyword evidence="3" id="KW-0813">Transport</keyword>
<dbReference type="GO" id="GO:0015031">
    <property type="term" value="P:protein transport"/>
    <property type="evidence" value="ECO:0007669"/>
    <property type="project" value="UniProtKB-KW"/>
</dbReference>
<dbReference type="AlphaFoldDB" id="A0A176Z902"/>
<evidence type="ECO:0000256" key="10">
    <source>
        <dbReference type="SAM" id="MobiDB-lite"/>
    </source>
</evidence>
<dbReference type="SUPFAM" id="SSF74653">
    <property type="entry name" value="TolA/TonB C-terminal domain"/>
    <property type="match status" value="1"/>
</dbReference>
<dbReference type="Gene3D" id="3.30.1150.10">
    <property type="match status" value="1"/>
</dbReference>
<evidence type="ECO:0000256" key="11">
    <source>
        <dbReference type="SAM" id="Phobius"/>
    </source>
</evidence>
<dbReference type="EMBL" id="LUUB01000011">
    <property type="protein sequence ID" value="OAF16644.1"/>
    <property type="molecule type" value="Genomic_DNA"/>
</dbReference>
<dbReference type="PANTHER" id="PTHR33446">
    <property type="entry name" value="PROTEIN TONB-RELATED"/>
    <property type="match status" value="1"/>
</dbReference>
<evidence type="ECO:0000313" key="13">
    <source>
        <dbReference type="EMBL" id="OAF16644.1"/>
    </source>
</evidence>
<comment type="similarity">
    <text evidence="2">Belongs to the TonB family.</text>
</comment>
<dbReference type="InterPro" id="IPR051045">
    <property type="entry name" value="TonB-dependent_transducer"/>
</dbReference>
<comment type="caution">
    <text evidence="13">The sequence shown here is derived from an EMBL/GenBank/DDBJ whole genome shotgun (WGS) entry which is preliminary data.</text>
</comment>
<dbReference type="Pfam" id="PF03544">
    <property type="entry name" value="TonB_C"/>
    <property type="match status" value="1"/>
</dbReference>
<organism evidence="13 14">
    <name type="scientific">Bradyrhizobium centrolobii</name>
    <dbReference type="NCBI Taxonomy" id="1505087"/>
    <lineage>
        <taxon>Bacteria</taxon>
        <taxon>Pseudomonadati</taxon>
        <taxon>Pseudomonadota</taxon>
        <taxon>Alphaproteobacteria</taxon>
        <taxon>Hyphomicrobiales</taxon>
        <taxon>Nitrobacteraceae</taxon>
        <taxon>Bradyrhizobium</taxon>
    </lineage>
</organism>
<evidence type="ECO:0000313" key="14">
    <source>
        <dbReference type="Proteomes" id="UP000076959"/>
    </source>
</evidence>
<keyword evidence="9 11" id="KW-0472">Membrane</keyword>
<feature type="domain" description="TonB C-terminal" evidence="12">
    <location>
        <begin position="152"/>
        <end position="242"/>
    </location>
</feature>
<keyword evidence="8 11" id="KW-1133">Transmembrane helix</keyword>
<keyword evidence="6 11" id="KW-0812">Transmembrane</keyword>
<evidence type="ECO:0000256" key="2">
    <source>
        <dbReference type="ARBA" id="ARBA00006555"/>
    </source>
</evidence>
<dbReference type="InterPro" id="IPR037682">
    <property type="entry name" value="TonB_C"/>
</dbReference>
<accession>A0A176Z902</accession>
<evidence type="ECO:0000256" key="4">
    <source>
        <dbReference type="ARBA" id="ARBA00022475"/>
    </source>
</evidence>
<dbReference type="GO" id="GO:0005886">
    <property type="term" value="C:plasma membrane"/>
    <property type="evidence" value="ECO:0007669"/>
    <property type="project" value="UniProtKB-SubCell"/>
</dbReference>
<dbReference type="PROSITE" id="PS52015">
    <property type="entry name" value="TONB_CTD"/>
    <property type="match status" value="1"/>
</dbReference>
<sequence length="242" mass="26101">MNAFALHLPERRGLSRWTFAGVTILMAHAAIVATVALWYARRPVEPNIPPAIAVTLAPVESSSPEIQDQDIAVGPTMQQAEAAPPEPPKVEEKQEEPVVQPPPPAQEAEVTLPKVEKEVDEPKPLPQPPAPETRAPPKSEHIGQFTEAGSNAYNALVFGHLQKFKRYPSAARGKSGTVIVRFMLNRAGDVIASTVTKSSGNDVLDREAIEILRRASPFPAFPAAKPGAQDTYIAPVNFARSS</sequence>
<keyword evidence="7" id="KW-0653">Protein transport</keyword>
<evidence type="ECO:0000256" key="3">
    <source>
        <dbReference type="ARBA" id="ARBA00022448"/>
    </source>
</evidence>
<dbReference type="Proteomes" id="UP000076959">
    <property type="component" value="Unassembled WGS sequence"/>
</dbReference>
<comment type="subcellular location">
    <subcellularLocation>
        <location evidence="1">Cell inner membrane</location>
        <topology evidence="1">Single-pass membrane protein</topology>
        <orientation evidence="1">Periplasmic side</orientation>
    </subcellularLocation>
</comment>
<evidence type="ECO:0000259" key="12">
    <source>
        <dbReference type="PROSITE" id="PS52015"/>
    </source>
</evidence>
<evidence type="ECO:0000256" key="8">
    <source>
        <dbReference type="ARBA" id="ARBA00022989"/>
    </source>
</evidence>
<dbReference type="InterPro" id="IPR006260">
    <property type="entry name" value="TonB/TolA_C"/>
</dbReference>
<protein>
    <recommendedName>
        <fullName evidence="12">TonB C-terminal domain-containing protein</fullName>
    </recommendedName>
</protein>
<proteinExistence type="inferred from homology"/>